<dbReference type="Pfam" id="PF14392">
    <property type="entry name" value="zf-CCHC_4"/>
    <property type="match status" value="1"/>
</dbReference>
<evidence type="ECO:0000256" key="1">
    <source>
        <dbReference type="SAM" id="MobiDB-lite"/>
    </source>
</evidence>
<name>A0A654ER68_ARATH</name>
<evidence type="ECO:0000259" key="3">
    <source>
        <dbReference type="Pfam" id="PF14392"/>
    </source>
</evidence>
<dbReference type="ExpressionAtlas" id="A0A654ER68">
    <property type="expression patterns" value="differential"/>
</dbReference>
<dbReference type="InterPro" id="IPR040256">
    <property type="entry name" value="At4g02000-like"/>
</dbReference>
<evidence type="ECO:0000259" key="2">
    <source>
        <dbReference type="Pfam" id="PF14111"/>
    </source>
</evidence>
<feature type="domain" description="DUF4283" evidence="2">
    <location>
        <begin position="33"/>
        <end position="110"/>
    </location>
</feature>
<dbReference type="PANTHER" id="PTHR31286">
    <property type="entry name" value="GLYCINE-RICH CELL WALL STRUCTURAL PROTEIN 1.8-LIKE"/>
    <property type="match status" value="1"/>
</dbReference>
<evidence type="ECO:0000313" key="5">
    <source>
        <dbReference type="Proteomes" id="UP000426265"/>
    </source>
</evidence>
<dbReference type="Proteomes" id="UP000426265">
    <property type="component" value="Unassembled WGS sequence"/>
</dbReference>
<feature type="compositionally biased region" description="Basic and acidic residues" evidence="1">
    <location>
        <begin position="333"/>
        <end position="346"/>
    </location>
</feature>
<sequence length="411" mass="47149">MADELWDEIQNLELGQEDPALFIPHEAYVMVEASNNLSLIARPLNPRVQNLNSVVVALPRSWGLTTQVHGRILDATYVQFLFANEIDLLMVQRREPWLFNNWFVAATRWQVAPTHNLVTTINLWVQIRGIPLPYVSEETVMEIAHDLGEIISLDFHEATSPQIAFIRVRVRFGITDRLRFFQRVIFDSGETATIRFQYERLRRLCSSCFRFTHNRAYCPYRQRPLSIARERALFCDSVQRSSMNSQSQMTESSFPVPLTPPPRVDPPPVNHAEFTAAYPHLATATNENHRDVGESSTSRQDMSSGSNNFLARRTTHFTDHRRCFEGGQASRQNENREPRRPTERMRSPTHFDHVQRSGGILKPPKKTLNHSIVFCHFFGKIAGLEASQLQDEEACLVEYVCLRLVSGKSTG</sequence>
<organism evidence="4 5">
    <name type="scientific">Arabidopsis thaliana</name>
    <name type="common">Mouse-ear cress</name>
    <dbReference type="NCBI Taxonomy" id="3702"/>
    <lineage>
        <taxon>Eukaryota</taxon>
        <taxon>Viridiplantae</taxon>
        <taxon>Streptophyta</taxon>
        <taxon>Embryophyta</taxon>
        <taxon>Tracheophyta</taxon>
        <taxon>Spermatophyta</taxon>
        <taxon>Magnoliopsida</taxon>
        <taxon>eudicotyledons</taxon>
        <taxon>Gunneridae</taxon>
        <taxon>Pentapetalae</taxon>
        <taxon>rosids</taxon>
        <taxon>malvids</taxon>
        <taxon>Brassicales</taxon>
        <taxon>Brassicaceae</taxon>
        <taxon>Camelineae</taxon>
        <taxon>Arabidopsis</taxon>
    </lineage>
</organism>
<feature type="region of interest" description="Disordered" evidence="1">
    <location>
        <begin position="320"/>
        <end position="346"/>
    </location>
</feature>
<proteinExistence type="predicted"/>
<evidence type="ECO:0000313" key="4">
    <source>
        <dbReference type="EMBL" id="VYS51797.1"/>
    </source>
</evidence>
<feature type="region of interest" description="Disordered" evidence="1">
    <location>
        <begin position="283"/>
        <end position="307"/>
    </location>
</feature>
<evidence type="ECO:0008006" key="6">
    <source>
        <dbReference type="Google" id="ProtNLM"/>
    </source>
</evidence>
<dbReference type="AlphaFoldDB" id="A0A654ER68"/>
<dbReference type="Pfam" id="PF14111">
    <property type="entry name" value="DUF4283"/>
    <property type="match status" value="1"/>
</dbReference>
<gene>
    <name evidence="4" type="ORF">AN1_LOCUS7264</name>
</gene>
<dbReference type="EMBL" id="CACRSJ010000105">
    <property type="protein sequence ID" value="VYS51797.1"/>
    <property type="molecule type" value="Genomic_DNA"/>
</dbReference>
<dbReference type="InterPro" id="IPR025836">
    <property type="entry name" value="Zn_knuckle_CX2CX4HX4C"/>
</dbReference>
<feature type="domain" description="Zinc knuckle CX2CX4HX4C" evidence="3">
    <location>
        <begin position="172"/>
        <end position="220"/>
    </location>
</feature>
<reference evidence="4 5" key="1">
    <citation type="submission" date="2019-11" db="EMBL/GenBank/DDBJ databases">
        <authorList>
            <person name="Jiao W.-B."/>
            <person name="Schneeberger K."/>
        </authorList>
    </citation>
    <scope>NUCLEOTIDE SEQUENCE [LARGE SCALE GENOMIC DNA]</scope>
    <source>
        <strain evidence="5">cv. An-1</strain>
    </source>
</reference>
<dbReference type="PANTHER" id="PTHR31286:SF162">
    <property type="entry name" value="DUF4283 DOMAIN-CONTAINING PROTEIN-RELATED"/>
    <property type="match status" value="1"/>
</dbReference>
<feature type="compositionally biased region" description="Polar residues" evidence="1">
    <location>
        <begin position="294"/>
        <end position="307"/>
    </location>
</feature>
<dbReference type="InterPro" id="IPR025558">
    <property type="entry name" value="DUF4283"/>
</dbReference>
<protein>
    <recommendedName>
        <fullName evidence="6">Ta11-like non-LTR retrotransposon</fullName>
    </recommendedName>
</protein>
<accession>A0A654ER68</accession>